<dbReference type="SMART" id="SM00228">
    <property type="entry name" value="PDZ"/>
    <property type="match status" value="1"/>
</dbReference>
<feature type="compositionally biased region" description="Low complexity" evidence="2">
    <location>
        <begin position="751"/>
        <end position="770"/>
    </location>
</feature>
<dbReference type="InterPro" id="IPR041489">
    <property type="entry name" value="PDZ_6"/>
</dbReference>
<dbReference type="Proteomes" id="UP001367676">
    <property type="component" value="Unassembled WGS sequence"/>
</dbReference>
<dbReference type="Pfam" id="PF17820">
    <property type="entry name" value="PDZ_6"/>
    <property type="match status" value="1"/>
</dbReference>
<keyword evidence="5" id="KW-1185">Reference proteome</keyword>
<evidence type="ECO:0000256" key="2">
    <source>
        <dbReference type="SAM" id="MobiDB-lite"/>
    </source>
</evidence>
<feature type="region of interest" description="Disordered" evidence="2">
    <location>
        <begin position="729"/>
        <end position="799"/>
    </location>
</feature>
<feature type="compositionally biased region" description="Polar residues" evidence="2">
    <location>
        <begin position="729"/>
        <end position="739"/>
    </location>
</feature>
<feature type="compositionally biased region" description="Polar residues" evidence="2">
    <location>
        <begin position="960"/>
        <end position="976"/>
    </location>
</feature>
<dbReference type="Gene3D" id="1.25.40.20">
    <property type="entry name" value="Ankyrin repeat-containing domain"/>
    <property type="match status" value="1"/>
</dbReference>
<dbReference type="Pfam" id="PF12796">
    <property type="entry name" value="Ank_2"/>
    <property type="match status" value="2"/>
</dbReference>
<dbReference type="InterPro" id="IPR036034">
    <property type="entry name" value="PDZ_sf"/>
</dbReference>
<feature type="region of interest" description="Disordered" evidence="2">
    <location>
        <begin position="835"/>
        <end position="868"/>
    </location>
</feature>
<sequence length="1073" mass="116959">MDPGKNETVSPTTDFNNRRSLPAISDEFLFLRVSVPDLNIQKCFQFSRNQNIGDIKEQCIASLPLELKQSFNYGLFCPPTGTKCGKFLDENKGLSEYPFSDYVGYLELRFKQRIYKSSKMDEKQFKAVNTRTNLRRFIDYIQNGQIEKVTKMCNKGLDPNFHCVDTGETPLTLACSLADPSKMLLALIEGGALLDFRDLSGSTPLHRAVESNNIEAVITLLDLESSPNCKDTRGLTPLYLSISRKTDVSICEMLLHNKATIGAQDVQGWQEIHQACRYGLFQHLEHLLFYGADINAKNASGNTPLHVCAVNGQDSCAKLLLHKGAQNDALNFANQSPYQVAVIAGNLDLASIIQNFRSPDAAEKSIGDCSDVISNNSSGIGTANSDFTESNFSIKANDTANSSGSSSGIAGDALSPVGLKARNRYSCCESSSTDPLILPVYRPSQNLKERMTNCNKYYATAPRQKHQLPAEPRTVVLHKTKRGFGFILRGAKATSSLMDVKSSGVSPALQYLDDVDKGSVADLAGLRKGDYLLAINGEDVSSASHEKVVDLIRNSGKLVTMTVVSRTPSNVQPNYDAKYNEWQTSAPLGYATLPNKLRKHRSSSAGHIVAPLPPRRDPKTTLSVGKANSRNIFTKPSQWEAVDKPQTDGVSKETQPKTASIRSRPISSRITTAELEELFQRQAELSPIYQDHKFRYDERTTNGKVVEKAELRRNFYSVPDLVQITISNNKTSEPLSNSLRNHKSQDNVNESDGQSADGTSSTSSMKSYSSTVKIKSKNKTPPLYANNAPPSRTTTIGVNSSFNPNNNAVIYACPSDLGGFKDYQNGSATVNRNQVRKSASIHSHSSLRQNRGVPGTQPANHYSNGPALGVVGNGAGRYKNVHSNRNSYCFSPPPIPDPDYSQSDEESEQNKNAYKTNTLPLPGSRKLVASKVTVRAVENTNASQSFNVEEIRKARSLLRSSTPFSPNYTTLINTATEDGDNSSSGVSSDQEISAAALNGDKSSLNSSSSMNKSSSSSFLQLPPLSSTETGAICEPKPSDLVVLPPPEFVGNVVPAVVEVLEPPPQFSDDQTCI</sequence>
<feature type="compositionally biased region" description="Low complexity" evidence="2">
    <location>
        <begin position="1001"/>
        <end position="1021"/>
    </location>
</feature>
<dbReference type="PROSITE" id="PS50106">
    <property type="entry name" value="PDZ"/>
    <property type="match status" value="1"/>
</dbReference>
<dbReference type="EMBL" id="JBBCAQ010000010">
    <property type="protein sequence ID" value="KAK7601139.1"/>
    <property type="molecule type" value="Genomic_DNA"/>
</dbReference>
<dbReference type="Gene3D" id="3.10.20.90">
    <property type="entry name" value="Phosphatidylinositol 3-kinase Catalytic Subunit, Chain A, domain 1"/>
    <property type="match status" value="1"/>
</dbReference>
<dbReference type="GO" id="GO:0030160">
    <property type="term" value="F:synaptic receptor adaptor activity"/>
    <property type="evidence" value="ECO:0007669"/>
    <property type="project" value="TreeGrafter"/>
</dbReference>
<dbReference type="PROSITE" id="PS50088">
    <property type="entry name" value="ANK_REPEAT"/>
    <property type="match status" value="4"/>
</dbReference>
<dbReference type="PANTHER" id="PTHR24135">
    <property type="entry name" value="SH3 AND MULTIPLE ANKYRIN REPEAT DOMAINS PROTEIN"/>
    <property type="match status" value="1"/>
</dbReference>
<feature type="repeat" description="ANK" evidence="1">
    <location>
        <begin position="267"/>
        <end position="299"/>
    </location>
</feature>
<feature type="region of interest" description="Disordered" evidence="2">
    <location>
        <begin position="605"/>
        <end position="626"/>
    </location>
</feature>
<feature type="region of interest" description="Disordered" evidence="2">
    <location>
        <begin position="885"/>
        <end position="922"/>
    </location>
</feature>
<feature type="repeat" description="ANK" evidence="1">
    <location>
        <begin position="200"/>
        <end position="232"/>
    </location>
</feature>
<feature type="region of interest" description="Disordered" evidence="2">
    <location>
        <begin position="640"/>
        <end position="664"/>
    </location>
</feature>
<dbReference type="GO" id="GO:0014069">
    <property type="term" value="C:postsynaptic density"/>
    <property type="evidence" value="ECO:0007669"/>
    <property type="project" value="TreeGrafter"/>
</dbReference>
<dbReference type="SUPFAM" id="SSF48403">
    <property type="entry name" value="Ankyrin repeat"/>
    <property type="match status" value="1"/>
</dbReference>
<evidence type="ECO:0000256" key="1">
    <source>
        <dbReference type="PROSITE-ProRule" id="PRU00023"/>
    </source>
</evidence>
<dbReference type="GO" id="GO:0043197">
    <property type="term" value="C:dendritic spine"/>
    <property type="evidence" value="ECO:0007669"/>
    <property type="project" value="TreeGrafter"/>
</dbReference>
<evidence type="ECO:0000313" key="5">
    <source>
        <dbReference type="Proteomes" id="UP001367676"/>
    </source>
</evidence>
<protein>
    <recommendedName>
        <fullName evidence="3">PDZ domain-containing protein</fullName>
    </recommendedName>
</protein>
<dbReference type="InterPro" id="IPR051569">
    <property type="entry name" value="SHANK"/>
</dbReference>
<dbReference type="CDD" id="cd17091">
    <property type="entry name" value="FERM_F0_SHANK"/>
    <property type="match status" value="1"/>
</dbReference>
<evidence type="ECO:0000259" key="3">
    <source>
        <dbReference type="PROSITE" id="PS50106"/>
    </source>
</evidence>
<dbReference type="SUPFAM" id="SSF50156">
    <property type="entry name" value="PDZ domain-like"/>
    <property type="match status" value="1"/>
</dbReference>
<reference evidence="4 5" key="1">
    <citation type="submission" date="2024-03" db="EMBL/GenBank/DDBJ databases">
        <title>Adaptation during the transition from Ophiocordyceps entomopathogen to insect associate is accompanied by gene loss and intensified selection.</title>
        <authorList>
            <person name="Ward C.M."/>
            <person name="Onetto C.A."/>
            <person name="Borneman A.R."/>
        </authorList>
    </citation>
    <scope>NUCLEOTIDE SEQUENCE [LARGE SCALE GENOMIC DNA]</scope>
    <source>
        <strain evidence="4">AWRI1</strain>
        <tissue evidence="4">Single Adult Female</tissue>
    </source>
</reference>
<gene>
    <name evidence="4" type="ORF">V9T40_008580</name>
</gene>
<evidence type="ECO:0000313" key="4">
    <source>
        <dbReference type="EMBL" id="KAK7601139.1"/>
    </source>
</evidence>
<feature type="repeat" description="ANK" evidence="1">
    <location>
        <begin position="166"/>
        <end position="199"/>
    </location>
</feature>
<dbReference type="Gene3D" id="2.30.42.10">
    <property type="match status" value="1"/>
</dbReference>
<accession>A0AAN9TYJ4</accession>
<dbReference type="InterPro" id="IPR036770">
    <property type="entry name" value="Ankyrin_rpt-contain_sf"/>
</dbReference>
<dbReference type="GO" id="GO:0035255">
    <property type="term" value="F:ionotropic glutamate receptor binding"/>
    <property type="evidence" value="ECO:0007669"/>
    <property type="project" value="TreeGrafter"/>
</dbReference>
<dbReference type="CDD" id="cd06746">
    <property type="entry name" value="PDZ_SHANK1_3-like"/>
    <property type="match status" value="1"/>
</dbReference>
<proteinExistence type="predicted"/>
<feature type="compositionally biased region" description="Polar residues" evidence="2">
    <location>
        <begin position="910"/>
        <end position="919"/>
    </location>
</feature>
<dbReference type="PANTHER" id="PTHR24135:SF28">
    <property type="entry name" value="LD13733P"/>
    <property type="match status" value="1"/>
</dbReference>
<dbReference type="AlphaFoldDB" id="A0AAN9TYJ4"/>
<feature type="repeat" description="ANK" evidence="1">
    <location>
        <begin position="300"/>
        <end position="332"/>
    </location>
</feature>
<feature type="compositionally biased region" description="Polar residues" evidence="2">
    <location>
        <begin position="788"/>
        <end position="799"/>
    </location>
</feature>
<dbReference type="SMART" id="SM00248">
    <property type="entry name" value="ANK"/>
    <property type="match status" value="7"/>
</dbReference>
<organism evidence="4 5">
    <name type="scientific">Parthenolecanium corni</name>
    <dbReference type="NCBI Taxonomy" id="536013"/>
    <lineage>
        <taxon>Eukaryota</taxon>
        <taxon>Metazoa</taxon>
        <taxon>Ecdysozoa</taxon>
        <taxon>Arthropoda</taxon>
        <taxon>Hexapoda</taxon>
        <taxon>Insecta</taxon>
        <taxon>Pterygota</taxon>
        <taxon>Neoptera</taxon>
        <taxon>Paraneoptera</taxon>
        <taxon>Hemiptera</taxon>
        <taxon>Sternorrhyncha</taxon>
        <taxon>Coccoidea</taxon>
        <taxon>Coccidae</taxon>
        <taxon>Parthenolecanium</taxon>
    </lineage>
</organism>
<comment type="caution">
    <text evidence="4">The sequence shown here is derived from an EMBL/GenBank/DDBJ whole genome shotgun (WGS) entry which is preliminary data.</text>
</comment>
<dbReference type="InterPro" id="IPR001478">
    <property type="entry name" value="PDZ"/>
</dbReference>
<dbReference type="GO" id="GO:0045211">
    <property type="term" value="C:postsynaptic membrane"/>
    <property type="evidence" value="ECO:0007669"/>
    <property type="project" value="TreeGrafter"/>
</dbReference>
<keyword evidence="1" id="KW-0040">ANK repeat</keyword>
<name>A0AAN9TYJ4_9HEMI</name>
<feature type="compositionally biased region" description="Basic and acidic residues" evidence="2">
    <location>
        <begin position="641"/>
        <end position="655"/>
    </location>
</feature>
<feature type="region of interest" description="Disordered" evidence="2">
    <location>
        <begin position="960"/>
        <end position="1021"/>
    </location>
</feature>
<feature type="compositionally biased region" description="Polar residues" evidence="2">
    <location>
        <begin position="835"/>
        <end position="849"/>
    </location>
</feature>
<dbReference type="PROSITE" id="PS50297">
    <property type="entry name" value="ANK_REP_REGION"/>
    <property type="match status" value="3"/>
</dbReference>
<feature type="domain" description="PDZ" evidence="3">
    <location>
        <begin position="474"/>
        <end position="567"/>
    </location>
</feature>
<dbReference type="InterPro" id="IPR002110">
    <property type="entry name" value="Ankyrin_rpt"/>
</dbReference>